<name>A0AAE0ZG32_9GAST</name>
<organism evidence="1 2">
    <name type="scientific">Elysia crispata</name>
    <name type="common">lettuce slug</name>
    <dbReference type="NCBI Taxonomy" id="231223"/>
    <lineage>
        <taxon>Eukaryota</taxon>
        <taxon>Metazoa</taxon>
        <taxon>Spiralia</taxon>
        <taxon>Lophotrochozoa</taxon>
        <taxon>Mollusca</taxon>
        <taxon>Gastropoda</taxon>
        <taxon>Heterobranchia</taxon>
        <taxon>Euthyneura</taxon>
        <taxon>Panpulmonata</taxon>
        <taxon>Sacoglossa</taxon>
        <taxon>Placobranchoidea</taxon>
        <taxon>Plakobranchidae</taxon>
        <taxon>Elysia</taxon>
    </lineage>
</organism>
<reference evidence="1" key="1">
    <citation type="journal article" date="2023" name="G3 (Bethesda)">
        <title>A reference genome for the long-term kleptoplast-retaining sea slug Elysia crispata morphotype clarki.</title>
        <authorList>
            <person name="Eastman K.E."/>
            <person name="Pendleton A.L."/>
            <person name="Shaikh M.A."/>
            <person name="Suttiyut T."/>
            <person name="Ogas R."/>
            <person name="Tomko P."/>
            <person name="Gavelis G."/>
            <person name="Widhalm J.R."/>
            <person name="Wisecaver J.H."/>
        </authorList>
    </citation>
    <scope>NUCLEOTIDE SEQUENCE</scope>
    <source>
        <strain evidence="1">ECLA1</strain>
    </source>
</reference>
<accession>A0AAE0ZG32</accession>
<proteinExistence type="predicted"/>
<dbReference type="EMBL" id="JAWDGP010004021">
    <property type="protein sequence ID" value="KAK3768695.1"/>
    <property type="molecule type" value="Genomic_DNA"/>
</dbReference>
<evidence type="ECO:0000313" key="1">
    <source>
        <dbReference type="EMBL" id="KAK3768695.1"/>
    </source>
</evidence>
<protein>
    <submittedName>
        <fullName evidence="1">Uncharacterized protein</fullName>
    </submittedName>
</protein>
<evidence type="ECO:0000313" key="2">
    <source>
        <dbReference type="Proteomes" id="UP001283361"/>
    </source>
</evidence>
<sequence length="104" mass="11603">MFTPAQNIVIYPLVQPTSTASNQQIEAALASLQYDHCTAEPGPTLGVKKNNNRKTEENHVIVHFRLLKHARFNARLSEHSVSPSSTEDITRQNLLGCLNNQSLH</sequence>
<comment type="caution">
    <text evidence="1">The sequence shown here is derived from an EMBL/GenBank/DDBJ whole genome shotgun (WGS) entry which is preliminary data.</text>
</comment>
<keyword evidence="2" id="KW-1185">Reference proteome</keyword>
<dbReference type="Proteomes" id="UP001283361">
    <property type="component" value="Unassembled WGS sequence"/>
</dbReference>
<dbReference type="AlphaFoldDB" id="A0AAE0ZG32"/>
<gene>
    <name evidence="1" type="ORF">RRG08_025939</name>
</gene>